<protein>
    <submittedName>
        <fullName evidence="5">Helix-turn-helix domain-containing protein</fullName>
    </submittedName>
</protein>
<evidence type="ECO:0000259" key="2">
    <source>
        <dbReference type="Pfam" id="PF07905"/>
    </source>
</evidence>
<dbReference type="InterPro" id="IPR041522">
    <property type="entry name" value="CdaR_GGDEF"/>
</dbReference>
<dbReference type="RefSeq" id="WP_406790840.1">
    <property type="nucleotide sequence ID" value="NZ_JBJHZX010000004.1"/>
</dbReference>
<name>A0ABW8SHA5_9CLOT</name>
<gene>
    <name evidence="5" type="ORF">ACJDU8_03885</name>
</gene>
<organism evidence="5 6">
    <name type="scientific">Candidatus Clostridium eludens</name>
    <dbReference type="NCBI Taxonomy" id="3381663"/>
    <lineage>
        <taxon>Bacteria</taxon>
        <taxon>Bacillati</taxon>
        <taxon>Bacillota</taxon>
        <taxon>Clostridia</taxon>
        <taxon>Eubacteriales</taxon>
        <taxon>Clostridiaceae</taxon>
        <taxon>Clostridium</taxon>
    </lineage>
</organism>
<reference evidence="5 6" key="1">
    <citation type="submission" date="2024-11" db="EMBL/GenBank/DDBJ databases">
        <authorList>
            <person name="Heng Y.C."/>
            <person name="Lim A.C.H."/>
            <person name="Lee J.K.Y."/>
            <person name="Kittelmann S."/>
        </authorList>
    </citation>
    <scope>NUCLEOTIDE SEQUENCE [LARGE SCALE GENOMIC DNA]</scope>
    <source>
        <strain evidence="5 6">WILCCON 0269</strain>
    </source>
</reference>
<keyword evidence="6" id="KW-1185">Reference proteome</keyword>
<comment type="similarity">
    <text evidence="1">Belongs to the CdaR family.</text>
</comment>
<comment type="caution">
    <text evidence="5">The sequence shown here is derived from an EMBL/GenBank/DDBJ whole genome shotgun (WGS) entry which is preliminary data.</text>
</comment>
<feature type="domain" description="PucR C-terminal helix-turn-helix" evidence="3">
    <location>
        <begin position="345"/>
        <end position="402"/>
    </location>
</feature>
<dbReference type="EMBL" id="JBJHZX010000004">
    <property type="protein sequence ID" value="MFL0194716.1"/>
    <property type="molecule type" value="Genomic_DNA"/>
</dbReference>
<dbReference type="InterPro" id="IPR042070">
    <property type="entry name" value="PucR_C-HTH_sf"/>
</dbReference>
<accession>A0ABW8SHA5</accession>
<dbReference type="Gene3D" id="1.10.10.2840">
    <property type="entry name" value="PucR C-terminal helix-turn-helix domain"/>
    <property type="match status" value="1"/>
</dbReference>
<feature type="domain" description="CdaR GGDEF-like" evidence="4">
    <location>
        <begin position="201"/>
        <end position="289"/>
    </location>
</feature>
<evidence type="ECO:0000259" key="4">
    <source>
        <dbReference type="Pfam" id="PF17853"/>
    </source>
</evidence>
<sequence length="415" mass="48424">MALFCCDLFKLHCLKDLKKIGEENENSRPIKWVYKVNYIQFTKDIYLNIQSGDLVIISGRNNYFNIDRIIEFIKEINSLGATGLIICSNKNIGYLTYEVIEISKKLRLPLFYLPVNLNKESEVVREICKAIIIDHINKLSEKGILEDILDNKKLEIEFVQEKFKSFGMNINALNQIGIIVIDRFENLEKEKYYRKKEKIDKVHNEIKHVIKNVYLINTRNVITVTKNDSIIFLTQKFKDITKFEQILYEIDTNIKEKIPGIILNFGLGGAYSGIKGINKSYYEAQQMLKLKRIEGLSGITLSLKNMDVYLFLIRINVKNRELLNIYVNHVLKDLISYEKTNQIDLMETLDAYLNENANIIEASDKLFIHKNTLKYRLNKIENLLNVNLHSLEDCLRLLLAMKGYKILKTMSDNES</sequence>
<proteinExistence type="inferred from homology"/>
<dbReference type="InterPro" id="IPR051448">
    <property type="entry name" value="CdaR-like_regulators"/>
</dbReference>
<evidence type="ECO:0000313" key="6">
    <source>
        <dbReference type="Proteomes" id="UP001623660"/>
    </source>
</evidence>
<dbReference type="InterPro" id="IPR025736">
    <property type="entry name" value="PucR_C-HTH_dom"/>
</dbReference>
<dbReference type="Proteomes" id="UP001623660">
    <property type="component" value="Unassembled WGS sequence"/>
</dbReference>
<dbReference type="Pfam" id="PF17853">
    <property type="entry name" value="GGDEF_2"/>
    <property type="match status" value="1"/>
</dbReference>
<dbReference type="Pfam" id="PF07905">
    <property type="entry name" value="PucR"/>
    <property type="match status" value="1"/>
</dbReference>
<evidence type="ECO:0000313" key="5">
    <source>
        <dbReference type="EMBL" id="MFL0194716.1"/>
    </source>
</evidence>
<feature type="domain" description="Purine catabolism PurC-like" evidence="2">
    <location>
        <begin position="7"/>
        <end position="131"/>
    </location>
</feature>
<evidence type="ECO:0000259" key="3">
    <source>
        <dbReference type="Pfam" id="PF13556"/>
    </source>
</evidence>
<dbReference type="InterPro" id="IPR012914">
    <property type="entry name" value="PucR_dom"/>
</dbReference>
<dbReference type="Pfam" id="PF13556">
    <property type="entry name" value="HTH_30"/>
    <property type="match status" value="1"/>
</dbReference>
<evidence type="ECO:0000256" key="1">
    <source>
        <dbReference type="ARBA" id="ARBA00006754"/>
    </source>
</evidence>
<dbReference type="PANTHER" id="PTHR33744">
    <property type="entry name" value="CARBOHYDRATE DIACID REGULATOR"/>
    <property type="match status" value="1"/>
</dbReference>